<proteinExistence type="inferred from homology"/>
<feature type="domain" description="HSF-type DNA-binding" evidence="11">
    <location>
        <begin position="33"/>
        <end position="57"/>
    </location>
</feature>
<evidence type="ECO:0000256" key="4">
    <source>
        <dbReference type="ARBA" id="ARBA00023015"/>
    </source>
</evidence>
<feature type="compositionally biased region" description="Basic and acidic residues" evidence="10">
    <location>
        <begin position="171"/>
        <end position="189"/>
    </location>
</feature>
<evidence type="ECO:0000313" key="12">
    <source>
        <dbReference type="EMBL" id="KAJ8480281.1"/>
    </source>
</evidence>
<evidence type="ECO:0000259" key="11">
    <source>
        <dbReference type="PROSITE" id="PS00434"/>
    </source>
</evidence>
<evidence type="ECO:0000256" key="9">
    <source>
        <dbReference type="RuleBase" id="RU004020"/>
    </source>
</evidence>
<sequence>MVDDPSTNAVIAWGRDNNSFVVVDPFAFSQLLLPSHFKHGNFSSFVRQLNTYGFRKVDPDRWEFAHASFLRGQTNLLRLIVRRNSGGGGKKNERGEEEEGEEEEEERVAAEVVRLKQEQRRIDERVEEMWRRVKETERKPSQMLAFLVKVAGDPKLLSRLGAGPAPGGIEGGEKRARLRSGDEYERVQETEGGGVGRWQFDGESMAARDGEEGMMLGGGDGANQFPGTSDPIGFYGGGPAWVGGEFGGMEGDGLGLGLGGGSTAYPFPSHMGYES</sequence>
<gene>
    <name evidence="12" type="ORF">OPV22_024008</name>
</gene>
<evidence type="ECO:0000313" key="13">
    <source>
        <dbReference type="Proteomes" id="UP001222027"/>
    </source>
</evidence>
<keyword evidence="6" id="KW-0238">DNA-binding</keyword>
<dbReference type="AlphaFoldDB" id="A0AAV8QNJ3"/>
<dbReference type="GO" id="GO:0005634">
    <property type="term" value="C:nucleus"/>
    <property type="evidence" value="ECO:0007669"/>
    <property type="project" value="UniProtKB-SubCell"/>
</dbReference>
<dbReference type="PANTHER" id="PTHR10015">
    <property type="entry name" value="HEAT SHOCK TRANSCRIPTION FACTOR"/>
    <property type="match status" value="1"/>
</dbReference>
<dbReference type="SMART" id="SM00415">
    <property type="entry name" value="HSF"/>
    <property type="match status" value="1"/>
</dbReference>
<dbReference type="InterPro" id="IPR036390">
    <property type="entry name" value="WH_DNA-bd_sf"/>
</dbReference>
<dbReference type="Pfam" id="PF00447">
    <property type="entry name" value="HSF_DNA-bind"/>
    <property type="match status" value="1"/>
</dbReference>
<dbReference type="PROSITE" id="PS00434">
    <property type="entry name" value="HSF_DOMAIN"/>
    <property type="match status" value="1"/>
</dbReference>
<dbReference type="GO" id="GO:0034605">
    <property type="term" value="P:cellular response to heat"/>
    <property type="evidence" value="ECO:0007669"/>
    <property type="project" value="TreeGrafter"/>
</dbReference>
<keyword evidence="3" id="KW-0597">Phosphoprotein</keyword>
<keyword evidence="13" id="KW-1185">Reference proteome</keyword>
<evidence type="ECO:0000256" key="3">
    <source>
        <dbReference type="ARBA" id="ARBA00022553"/>
    </source>
</evidence>
<protein>
    <recommendedName>
        <fullName evidence="11">HSF-type DNA-binding domain-containing protein</fullName>
    </recommendedName>
</protein>
<evidence type="ECO:0000256" key="7">
    <source>
        <dbReference type="ARBA" id="ARBA00023163"/>
    </source>
</evidence>
<dbReference type="InterPro" id="IPR000232">
    <property type="entry name" value="HSF_DNA-bd"/>
</dbReference>
<organism evidence="12 13">
    <name type="scientific">Ensete ventricosum</name>
    <name type="common">Abyssinian banana</name>
    <name type="synonym">Musa ensete</name>
    <dbReference type="NCBI Taxonomy" id="4639"/>
    <lineage>
        <taxon>Eukaryota</taxon>
        <taxon>Viridiplantae</taxon>
        <taxon>Streptophyta</taxon>
        <taxon>Embryophyta</taxon>
        <taxon>Tracheophyta</taxon>
        <taxon>Spermatophyta</taxon>
        <taxon>Magnoliopsida</taxon>
        <taxon>Liliopsida</taxon>
        <taxon>Zingiberales</taxon>
        <taxon>Musaceae</taxon>
        <taxon>Ensete</taxon>
    </lineage>
</organism>
<dbReference type="Gene3D" id="1.10.10.10">
    <property type="entry name" value="Winged helix-like DNA-binding domain superfamily/Winged helix DNA-binding domain"/>
    <property type="match status" value="1"/>
</dbReference>
<dbReference type="SUPFAM" id="SSF46785">
    <property type="entry name" value="Winged helix' DNA-binding domain"/>
    <property type="match status" value="1"/>
</dbReference>
<dbReference type="GO" id="GO:0006357">
    <property type="term" value="P:regulation of transcription by RNA polymerase II"/>
    <property type="evidence" value="ECO:0007669"/>
    <property type="project" value="TreeGrafter"/>
</dbReference>
<reference evidence="12 13" key="1">
    <citation type="submission" date="2022-12" db="EMBL/GenBank/DDBJ databases">
        <title>Chromosome-scale assembly of the Ensete ventricosum genome.</title>
        <authorList>
            <person name="Dussert Y."/>
            <person name="Stocks J."/>
            <person name="Wendawek A."/>
            <person name="Woldeyes F."/>
            <person name="Nichols R.A."/>
            <person name="Borrell J.S."/>
        </authorList>
    </citation>
    <scope>NUCLEOTIDE SEQUENCE [LARGE SCALE GENOMIC DNA]</scope>
    <source>
        <strain evidence="13">cv. Maze</strain>
        <tissue evidence="12">Seeds</tissue>
    </source>
</reference>
<evidence type="ECO:0000256" key="10">
    <source>
        <dbReference type="SAM" id="MobiDB-lite"/>
    </source>
</evidence>
<dbReference type="GO" id="GO:0000978">
    <property type="term" value="F:RNA polymerase II cis-regulatory region sequence-specific DNA binding"/>
    <property type="evidence" value="ECO:0007669"/>
    <property type="project" value="TreeGrafter"/>
</dbReference>
<comment type="subcellular location">
    <subcellularLocation>
        <location evidence="1">Nucleus</location>
    </subcellularLocation>
</comment>
<dbReference type="EMBL" id="JAQQAF010000006">
    <property type="protein sequence ID" value="KAJ8480281.1"/>
    <property type="molecule type" value="Genomic_DNA"/>
</dbReference>
<comment type="caution">
    <text evidence="12">The sequence shown here is derived from an EMBL/GenBank/DDBJ whole genome shotgun (WGS) entry which is preliminary data.</text>
</comment>
<dbReference type="FunFam" id="1.10.10.10:FF:000037">
    <property type="entry name" value="Heat stress transcription factor B-4"/>
    <property type="match status" value="1"/>
</dbReference>
<evidence type="ECO:0000256" key="5">
    <source>
        <dbReference type="ARBA" id="ARBA00023016"/>
    </source>
</evidence>
<keyword evidence="4" id="KW-0805">Transcription regulation</keyword>
<evidence type="ECO:0000256" key="8">
    <source>
        <dbReference type="ARBA" id="ARBA00023242"/>
    </source>
</evidence>
<dbReference type="GO" id="GO:0003700">
    <property type="term" value="F:DNA-binding transcription factor activity"/>
    <property type="evidence" value="ECO:0007669"/>
    <property type="project" value="InterPro"/>
</dbReference>
<evidence type="ECO:0000256" key="1">
    <source>
        <dbReference type="ARBA" id="ARBA00004123"/>
    </source>
</evidence>
<keyword evidence="7" id="KW-0804">Transcription</keyword>
<dbReference type="PANTHER" id="PTHR10015:SF328">
    <property type="entry name" value="HEAT STRESS TRANSCRIPTION FACTOR C-2A"/>
    <property type="match status" value="1"/>
</dbReference>
<feature type="region of interest" description="Disordered" evidence="10">
    <location>
        <begin position="159"/>
        <end position="199"/>
    </location>
</feature>
<comment type="similarity">
    <text evidence="9">Belongs to the HSF family.</text>
</comment>
<keyword evidence="5" id="KW-0346">Stress response</keyword>
<keyword evidence="8" id="KW-0539">Nucleus</keyword>
<dbReference type="PRINTS" id="PR00056">
    <property type="entry name" value="HSFDOMAIN"/>
</dbReference>
<dbReference type="InterPro" id="IPR036388">
    <property type="entry name" value="WH-like_DNA-bd_sf"/>
</dbReference>
<accession>A0AAV8QNJ3</accession>
<dbReference type="Proteomes" id="UP001222027">
    <property type="component" value="Unassembled WGS sequence"/>
</dbReference>
<feature type="compositionally biased region" description="Acidic residues" evidence="10">
    <location>
        <begin position="95"/>
        <end position="105"/>
    </location>
</feature>
<feature type="region of interest" description="Disordered" evidence="10">
    <location>
        <begin position="84"/>
        <end position="105"/>
    </location>
</feature>
<name>A0AAV8QNJ3_ENSVE</name>
<evidence type="ECO:0000256" key="2">
    <source>
        <dbReference type="ARBA" id="ARBA00011233"/>
    </source>
</evidence>
<comment type="subunit">
    <text evidence="2">Homotrimer.</text>
</comment>
<evidence type="ECO:0000256" key="6">
    <source>
        <dbReference type="ARBA" id="ARBA00023125"/>
    </source>
</evidence>